<dbReference type="PANTHER" id="PTHR30606:SF10">
    <property type="entry name" value="PHOSPHATIDYLINOSITOL MANNOSIDE ACYLTRANSFERASE"/>
    <property type="match status" value="1"/>
</dbReference>
<dbReference type="PANTHER" id="PTHR30606">
    <property type="entry name" value="LIPID A BIOSYNTHESIS LAUROYL ACYLTRANSFERASE"/>
    <property type="match status" value="1"/>
</dbReference>
<keyword evidence="5" id="KW-0472">Membrane</keyword>
<dbReference type="EMBL" id="JBBKTX010000007">
    <property type="protein sequence ID" value="MFK4752183.1"/>
    <property type="molecule type" value="Genomic_DNA"/>
</dbReference>
<keyword evidence="2" id="KW-1003">Cell membrane</keyword>
<keyword evidence="6 7" id="KW-0012">Acyltransferase</keyword>
<sequence>MKPHLQRYLLRPLLWLLGSLLVGLIRATGQTRIQRISHYSVTGPIIARLTRLLLAKKNHYLDDNLQRVFPDASVEQRQHIRQRYYANLLLTATESLTMDGNERQRSQIDGLENLQHARDRQQGILFVSGHINNWEMNRRIIEQLGFPAWELYRDFADTRFDYLTFNRRFRVGPKMISTARISELIGHLSNGDNAHILIDIKVKKGRNGQQLDFAGQPAWTSTFAAEMALRHNLALIPTYTQREANGHYRQIFEASLTSEHPTANDHIQASACQLTERINQSLSNQLKQNPASWLLWDTNRWGP</sequence>
<comment type="subcellular location">
    <subcellularLocation>
        <location evidence="1">Cell inner membrane</location>
    </subcellularLocation>
</comment>
<gene>
    <name evidence="7" type="ORF">WG929_07155</name>
</gene>
<dbReference type="Proteomes" id="UP001620597">
    <property type="component" value="Unassembled WGS sequence"/>
</dbReference>
<dbReference type="GO" id="GO:0016746">
    <property type="term" value="F:acyltransferase activity"/>
    <property type="evidence" value="ECO:0007669"/>
    <property type="project" value="UniProtKB-KW"/>
</dbReference>
<protein>
    <submittedName>
        <fullName evidence="7">Lysophospholipid acyltransferase family protein</fullName>
    </submittedName>
</protein>
<accession>A0ABW8NGV4</accession>
<evidence type="ECO:0000256" key="2">
    <source>
        <dbReference type="ARBA" id="ARBA00022475"/>
    </source>
</evidence>
<proteinExistence type="predicted"/>
<dbReference type="Pfam" id="PF03279">
    <property type="entry name" value="Lip_A_acyltrans"/>
    <property type="match status" value="1"/>
</dbReference>
<keyword evidence="3" id="KW-0997">Cell inner membrane</keyword>
<evidence type="ECO:0000256" key="1">
    <source>
        <dbReference type="ARBA" id="ARBA00004533"/>
    </source>
</evidence>
<comment type="caution">
    <text evidence="7">The sequence shown here is derived from an EMBL/GenBank/DDBJ whole genome shotgun (WGS) entry which is preliminary data.</text>
</comment>
<evidence type="ECO:0000256" key="3">
    <source>
        <dbReference type="ARBA" id="ARBA00022519"/>
    </source>
</evidence>
<evidence type="ECO:0000256" key="5">
    <source>
        <dbReference type="ARBA" id="ARBA00023136"/>
    </source>
</evidence>
<dbReference type="CDD" id="cd07984">
    <property type="entry name" value="LPLAT_LABLAT-like"/>
    <property type="match status" value="1"/>
</dbReference>
<name>A0ABW8NGV4_9GAMM</name>
<evidence type="ECO:0000256" key="6">
    <source>
        <dbReference type="ARBA" id="ARBA00023315"/>
    </source>
</evidence>
<keyword evidence="8" id="KW-1185">Reference proteome</keyword>
<evidence type="ECO:0000313" key="8">
    <source>
        <dbReference type="Proteomes" id="UP001620597"/>
    </source>
</evidence>
<keyword evidence="4" id="KW-0808">Transferase</keyword>
<dbReference type="InterPro" id="IPR004960">
    <property type="entry name" value="LipA_acyltrans"/>
</dbReference>
<reference evidence="7 8" key="1">
    <citation type="submission" date="2024-03" db="EMBL/GenBank/DDBJ databases">
        <title>High-quality draft genome sequence of Oceanobacter sp. wDCs-4.</title>
        <authorList>
            <person name="Dong C."/>
        </authorList>
    </citation>
    <scope>NUCLEOTIDE SEQUENCE [LARGE SCALE GENOMIC DNA]</scope>
    <source>
        <strain evidence="8">wDCs-4</strain>
    </source>
</reference>
<organism evidence="7 8">
    <name type="scientific">Oceanobacter antarcticus</name>
    <dbReference type="NCBI Taxonomy" id="3133425"/>
    <lineage>
        <taxon>Bacteria</taxon>
        <taxon>Pseudomonadati</taxon>
        <taxon>Pseudomonadota</taxon>
        <taxon>Gammaproteobacteria</taxon>
        <taxon>Oceanospirillales</taxon>
        <taxon>Oceanospirillaceae</taxon>
        <taxon>Oceanobacter</taxon>
    </lineage>
</organism>
<dbReference type="RefSeq" id="WP_369856839.1">
    <property type="nucleotide sequence ID" value="NZ_JBBKTX010000007.1"/>
</dbReference>
<evidence type="ECO:0000256" key="4">
    <source>
        <dbReference type="ARBA" id="ARBA00022679"/>
    </source>
</evidence>
<evidence type="ECO:0000313" key="7">
    <source>
        <dbReference type="EMBL" id="MFK4752183.1"/>
    </source>
</evidence>